<reference evidence="1 2" key="1">
    <citation type="submission" date="2020-09" db="EMBL/GenBank/DDBJ databases">
        <title>De no assembly of potato wild relative species, Solanum commersonii.</title>
        <authorList>
            <person name="Cho K."/>
        </authorList>
    </citation>
    <scope>NUCLEOTIDE SEQUENCE [LARGE SCALE GENOMIC DNA]</scope>
    <source>
        <strain evidence="1">LZ3.2</strain>
        <tissue evidence="1">Leaf</tissue>
    </source>
</reference>
<comment type="caution">
    <text evidence="1">The sequence shown here is derived from an EMBL/GenBank/DDBJ whole genome shotgun (WGS) entry which is preliminary data.</text>
</comment>
<sequence>MQTLKMYKQQSGQLINKEKKNFYLFNKVALSFVQMVGEITGFCKGSFPFNLRGETSILWGEKAVLINHVLQSIPFYLLSAMRPPKCVIDDIHKIFAKFFWDSKEQGRATYWVVWGGIVVSPRREYCKRQRPQLLDLKRGSQVLRDMLQARDFFDKEIWWEPREGHASVWFDNWTQLGALHFFMPISISKEALLVQKEDIKHGGYLVVMVHSMIAKPWNYAEVEKSIYKISPKFGRKVFLL</sequence>
<protein>
    <submittedName>
        <fullName evidence="1">Uncharacterized protein</fullName>
    </submittedName>
</protein>
<evidence type="ECO:0000313" key="1">
    <source>
        <dbReference type="EMBL" id="KAG5610451.1"/>
    </source>
</evidence>
<dbReference type="PANTHER" id="PTHR33116:SF67">
    <property type="entry name" value="REVERSE TRANSCRIPTASE"/>
    <property type="match status" value="1"/>
</dbReference>
<dbReference type="EMBL" id="JACXVP010000004">
    <property type="protein sequence ID" value="KAG5610451.1"/>
    <property type="molecule type" value="Genomic_DNA"/>
</dbReference>
<gene>
    <name evidence="1" type="ORF">H5410_021732</name>
</gene>
<evidence type="ECO:0000313" key="2">
    <source>
        <dbReference type="Proteomes" id="UP000824120"/>
    </source>
</evidence>
<proteinExistence type="predicted"/>
<feature type="non-terminal residue" evidence="1">
    <location>
        <position position="1"/>
    </location>
</feature>
<organism evidence="1 2">
    <name type="scientific">Solanum commersonii</name>
    <name type="common">Commerson's wild potato</name>
    <name type="synonym">Commerson's nightshade</name>
    <dbReference type="NCBI Taxonomy" id="4109"/>
    <lineage>
        <taxon>Eukaryota</taxon>
        <taxon>Viridiplantae</taxon>
        <taxon>Streptophyta</taxon>
        <taxon>Embryophyta</taxon>
        <taxon>Tracheophyta</taxon>
        <taxon>Spermatophyta</taxon>
        <taxon>Magnoliopsida</taxon>
        <taxon>eudicotyledons</taxon>
        <taxon>Gunneridae</taxon>
        <taxon>Pentapetalae</taxon>
        <taxon>asterids</taxon>
        <taxon>lamiids</taxon>
        <taxon>Solanales</taxon>
        <taxon>Solanaceae</taxon>
        <taxon>Solanoideae</taxon>
        <taxon>Solaneae</taxon>
        <taxon>Solanum</taxon>
    </lineage>
</organism>
<dbReference type="Proteomes" id="UP000824120">
    <property type="component" value="Chromosome 4"/>
</dbReference>
<keyword evidence="2" id="KW-1185">Reference proteome</keyword>
<accession>A0A9J5ZBV0</accession>
<name>A0A9J5ZBV0_SOLCO</name>
<dbReference type="PANTHER" id="PTHR33116">
    <property type="entry name" value="REVERSE TRANSCRIPTASE ZINC-BINDING DOMAIN-CONTAINING PROTEIN-RELATED-RELATED"/>
    <property type="match status" value="1"/>
</dbReference>
<dbReference type="AlphaFoldDB" id="A0A9J5ZBV0"/>